<evidence type="ECO:0000313" key="2">
    <source>
        <dbReference type="Proteomes" id="UP000006512"/>
    </source>
</evidence>
<gene>
    <name evidence="1" type="ORF">ABI_20590</name>
</gene>
<sequence>MAFQLIKDGVIQAVHDEICAQHGGRTGLREVSMLKMLYARAHVLNQSSATDLAALAACYGYGLAHDQLFHAANLPTALVVIELFLTLNGYRLNADDTACFLGFMVVADGELGAEAFASWIRNHIVPV</sequence>
<name>F4QM46_9CAUL</name>
<dbReference type="InterPro" id="IPR006440">
    <property type="entry name" value="Doc"/>
</dbReference>
<protein>
    <submittedName>
        <fullName evidence="1">Death-on-curing family protein</fullName>
    </submittedName>
</protein>
<proteinExistence type="predicted"/>
<dbReference type="InterPro" id="IPR053737">
    <property type="entry name" value="Type_II_TA_Toxin"/>
</dbReference>
<dbReference type="EMBL" id="GL883077">
    <property type="protein sequence ID" value="EGF93618.1"/>
    <property type="molecule type" value="Genomic_DNA"/>
</dbReference>
<dbReference type="PANTHER" id="PTHR39426">
    <property type="entry name" value="HOMOLOGY TO DEATH-ON-CURING PROTEIN OF PHAGE P1"/>
    <property type="match status" value="1"/>
</dbReference>
<accession>F4QM46</accession>
<dbReference type="STRING" id="715226.ABI_20590"/>
<dbReference type="HOGENOM" id="CLU_115697_4_0_5"/>
<reference evidence="2" key="1">
    <citation type="submission" date="2011-03" db="EMBL/GenBank/DDBJ databases">
        <title>Draft genome sequence of Brevundimonas diminuta.</title>
        <authorList>
            <person name="Brown P.J.B."/>
            <person name="Buechlein A."/>
            <person name="Hemmerich C."/>
            <person name="Brun Y.V."/>
        </authorList>
    </citation>
    <scope>NUCLEOTIDE SEQUENCE [LARGE SCALE GENOMIC DNA]</scope>
    <source>
        <strain evidence="2">C19</strain>
    </source>
</reference>
<evidence type="ECO:0000313" key="1">
    <source>
        <dbReference type="EMBL" id="EGF93618.1"/>
    </source>
</evidence>
<dbReference type="GO" id="GO:0016301">
    <property type="term" value="F:kinase activity"/>
    <property type="evidence" value="ECO:0007669"/>
    <property type="project" value="InterPro"/>
</dbReference>
<organism evidence="1 2">
    <name type="scientific">Asticcacaulis biprosthecium C19</name>
    <dbReference type="NCBI Taxonomy" id="715226"/>
    <lineage>
        <taxon>Bacteria</taxon>
        <taxon>Pseudomonadati</taxon>
        <taxon>Pseudomonadota</taxon>
        <taxon>Alphaproteobacteria</taxon>
        <taxon>Caulobacterales</taxon>
        <taxon>Caulobacteraceae</taxon>
        <taxon>Asticcacaulis</taxon>
    </lineage>
</organism>
<dbReference type="AlphaFoldDB" id="F4QM46"/>
<dbReference type="OrthoDB" id="9802752at2"/>
<dbReference type="Gene3D" id="1.20.120.1870">
    <property type="entry name" value="Fic/DOC protein, Fido domain"/>
    <property type="match status" value="1"/>
</dbReference>
<dbReference type="Proteomes" id="UP000006512">
    <property type="component" value="Unassembled WGS sequence"/>
</dbReference>
<dbReference type="eggNOG" id="COG3654">
    <property type="taxonomic scope" value="Bacteria"/>
</dbReference>
<dbReference type="PANTHER" id="PTHR39426:SF1">
    <property type="entry name" value="HOMOLOGY TO DEATH-ON-CURING PROTEIN OF PHAGE P1"/>
    <property type="match status" value="1"/>
</dbReference>
<keyword evidence="2" id="KW-1185">Reference proteome</keyword>
<dbReference type="RefSeq" id="WP_006272819.1">
    <property type="nucleotide sequence ID" value="NZ_GL883077.1"/>
</dbReference>